<evidence type="ECO:0000313" key="3">
    <source>
        <dbReference type="Proteomes" id="UP001596137"/>
    </source>
</evidence>
<dbReference type="InterPro" id="IPR011990">
    <property type="entry name" value="TPR-like_helical_dom_sf"/>
</dbReference>
<dbReference type="SUPFAM" id="SSF48452">
    <property type="entry name" value="TPR-like"/>
    <property type="match status" value="1"/>
</dbReference>
<organism evidence="2 3">
    <name type="scientific">Sphaerisporangium aureirubrum</name>
    <dbReference type="NCBI Taxonomy" id="1544736"/>
    <lineage>
        <taxon>Bacteria</taxon>
        <taxon>Bacillati</taxon>
        <taxon>Actinomycetota</taxon>
        <taxon>Actinomycetes</taxon>
        <taxon>Streptosporangiales</taxon>
        <taxon>Streptosporangiaceae</taxon>
        <taxon>Sphaerisporangium</taxon>
    </lineage>
</organism>
<proteinExistence type="predicted"/>
<feature type="compositionally biased region" description="Gly residues" evidence="1">
    <location>
        <begin position="235"/>
        <end position="245"/>
    </location>
</feature>
<sequence length="411" mass="44628">MAARPVLVDRFVVGVDVQRYSSRTTRQQLEVQRDLDEILGAAAEAAGLDRGGWTRQVSGDGELAELPEGTDLVAVVRRWTAELDLLLRDHNDGHAPGQRIRLRLAMHTDVLTRGSLGTAGPALVVLSRLLDSVPVREALESAPDAALALIVSDVVYRKVVLSELGGLRPAWFREVEVDLPGKGFRELAHVHVPGAPPPGPSGRREREREGPGTAQDPETGQGSRTARARTEAPGGPAGASGGQGGAAFHIGAQYGESIYQAQTIQIHPPAERPDPFALGLRALRAGRYGPARRRLTEALEHDPEDPQACYYLALALLGGRRPHMHGRAAVDEIVALLDGARDGLPEARALWCLVLEDHRMTWTLRRAVPPELVRLVEDVPRDRAAEIVRLFTAEENHVWRLLAARAERSAG</sequence>
<gene>
    <name evidence="2" type="ORF">ACFP1K_15835</name>
</gene>
<protein>
    <recommendedName>
        <fullName evidence="4">Tetratricopeptide repeat protein</fullName>
    </recommendedName>
</protein>
<reference evidence="3" key="1">
    <citation type="journal article" date="2019" name="Int. J. Syst. Evol. Microbiol.">
        <title>The Global Catalogue of Microorganisms (GCM) 10K type strain sequencing project: providing services to taxonomists for standard genome sequencing and annotation.</title>
        <authorList>
            <consortium name="The Broad Institute Genomics Platform"/>
            <consortium name="The Broad Institute Genome Sequencing Center for Infectious Disease"/>
            <person name="Wu L."/>
            <person name="Ma J."/>
        </authorList>
    </citation>
    <scope>NUCLEOTIDE SEQUENCE [LARGE SCALE GENOMIC DNA]</scope>
    <source>
        <strain evidence="3">JCM 30346</strain>
    </source>
</reference>
<dbReference type="EMBL" id="JBHSRF010000019">
    <property type="protein sequence ID" value="MFC6082639.1"/>
    <property type="molecule type" value="Genomic_DNA"/>
</dbReference>
<comment type="caution">
    <text evidence="2">The sequence shown here is derived from an EMBL/GenBank/DDBJ whole genome shotgun (WGS) entry which is preliminary data.</text>
</comment>
<evidence type="ECO:0000256" key="1">
    <source>
        <dbReference type="SAM" id="MobiDB-lite"/>
    </source>
</evidence>
<accession>A0ABW1NGZ9</accession>
<evidence type="ECO:0000313" key="2">
    <source>
        <dbReference type="EMBL" id="MFC6082639.1"/>
    </source>
</evidence>
<keyword evidence="3" id="KW-1185">Reference proteome</keyword>
<dbReference type="Gene3D" id="1.25.40.10">
    <property type="entry name" value="Tetratricopeptide repeat domain"/>
    <property type="match status" value="1"/>
</dbReference>
<dbReference type="RefSeq" id="WP_380753139.1">
    <property type="nucleotide sequence ID" value="NZ_JBHSRF010000019.1"/>
</dbReference>
<dbReference type="Proteomes" id="UP001596137">
    <property type="component" value="Unassembled WGS sequence"/>
</dbReference>
<evidence type="ECO:0008006" key="4">
    <source>
        <dbReference type="Google" id="ProtNLM"/>
    </source>
</evidence>
<name>A0ABW1NGZ9_9ACTN</name>
<feature type="region of interest" description="Disordered" evidence="1">
    <location>
        <begin position="189"/>
        <end position="246"/>
    </location>
</feature>